<dbReference type="InterPro" id="IPR002931">
    <property type="entry name" value="Transglutaminase-like"/>
</dbReference>
<dbReference type="PANTHER" id="PTHR42736:SF1">
    <property type="entry name" value="PROTEIN-GLUTAMINE GAMMA-GLUTAMYLTRANSFERASE"/>
    <property type="match status" value="1"/>
</dbReference>
<name>A0A2N6CU73_9GAMM</name>
<dbReference type="AlphaFoldDB" id="A0A2N6CU73"/>
<dbReference type="InterPro" id="IPR038765">
    <property type="entry name" value="Papain-like_cys_pep_sf"/>
</dbReference>
<dbReference type="PANTHER" id="PTHR42736">
    <property type="entry name" value="PROTEIN-GLUTAMINE GAMMA-GLUTAMYLTRANSFERASE"/>
    <property type="match status" value="1"/>
</dbReference>
<dbReference type="Pfam" id="PF13559">
    <property type="entry name" value="DUF4129"/>
    <property type="match status" value="1"/>
</dbReference>
<sequence>MQLPDTVTPRMRALVSRWRAESADDRQLVNRALQFFRNEPFHYTLNPPLLETNPVDQFLFDSRRGFCEHYATSFTLLMRLAGIPARVVTGYQGGERNPLGNYLIVRQSDAHAWSEVWLEQSGWTRIDPTAAVAPERIERTFEFDLQENTAPGSPVIFSAGDHDLLNRLAKQFGLGLDAANASWHRWILGYSSQQQQRLLQLLGFGSLSAFKLALTMVLAVAALAPLLILLMRWRDRDRPDPVQRDYGKFCRRLARKGIARLAHEGPQDFARRVIRQRPDLQRPVSAIIDLYIALRYGAEDDPEQQRRLRQLVRNFRA</sequence>
<evidence type="ECO:0000256" key="1">
    <source>
        <dbReference type="SAM" id="Phobius"/>
    </source>
</evidence>
<dbReference type="EMBL" id="PKUN01000023">
    <property type="protein sequence ID" value="PLX60731.1"/>
    <property type="molecule type" value="Genomic_DNA"/>
</dbReference>
<proteinExistence type="predicted"/>
<accession>A0A2N6CU73</accession>
<dbReference type="InterPro" id="IPR052901">
    <property type="entry name" value="Bact_TGase-like"/>
</dbReference>
<feature type="domain" description="Transglutaminase-like" evidence="2">
    <location>
        <begin position="59"/>
        <end position="130"/>
    </location>
</feature>
<reference evidence="3 4" key="1">
    <citation type="submission" date="2017-11" db="EMBL/GenBank/DDBJ databases">
        <title>Genome-resolved metagenomics identifies genetic mobility, metabolic interactions, and unexpected diversity in perchlorate-reducing communities.</title>
        <authorList>
            <person name="Barnum T.P."/>
            <person name="Figueroa I.A."/>
            <person name="Carlstrom C.I."/>
            <person name="Lucas L.N."/>
            <person name="Engelbrektson A.L."/>
            <person name="Coates J.D."/>
        </authorList>
    </citation>
    <scope>NUCLEOTIDE SEQUENCE [LARGE SCALE GENOMIC DNA]</scope>
    <source>
        <strain evidence="3">BM301</strain>
    </source>
</reference>
<dbReference type="SMART" id="SM00460">
    <property type="entry name" value="TGc"/>
    <property type="match status" value="1"/>
</dbReference>
<dbReference type="InterPro" id="IPR025403">
    <property type="entry name" value="TgpA-like_C"/>
</dbReference>
<evidence type="ECO:0000313" key="4">
    <source>
        <dbReference type="Proteomes" id="UP000235015"/>
    </source>
</evidence>
<evidence type="ECO:0000259" key="2">
    <source>
        <dbReference type="SMART" id="SM00460"/>
    </source>
</evidence>
<dbReference type="Pfam" id="PF01841">
    <property type="entry name" value="Transglut_core"/>
    <property type="match status" value="1"/>
</dbReference>
<dbReference type="STRING" id="1111735.GCA_000428045_02021"/>
<dbReference type="Gene3D" id="3.10.620.30">
    <property type="match status" value="1"/>
</dbReference>
<dbReference type="SUPFAM" id="SSF54001">
    <property type="entry name" value="Cysteine proteinases"/>
    <property type="match status" value="1"/>
</dbReference>
<dbReference type="Proteomes" id="UP000235015">
    <property type="component" value="Unassembled WGS sequence"/>
</dbReference>
<organism evidence="3 4">
    <name type="scientific">Sedimenticola selenatireducens</name>
    <dbReference type="NCBI Taxonomy" id="191960"/>
    <lineage>
        <taxon>Bacteria</taxon>
        <taxon>Pseudomonadati</taxon>
        <taxon>Pseudomonadota</taxon>
        <taxon>Gammaproteobacteria</taxon>
        <taxon>Chromatiales</taxon>
        <taxon>Sedimenticolaceae</taxon>
        <taxon>Sedimenticola</taxon>
    </lineage>
</organism>
<gene>
    <name evidence="3" type="ORF">C0630_14965</name>
</gene>
<keyword evidence="1" id="KW-0812">Transmembrane</keyword>
<keyword evidence="1" id="KW-1133">Transmembrane helix</keyword>
<evidence type="ECO:0000313" key="3">
    <source>
        <dbReference type="EMBL" id="PLX60731.1"/>
    </source>
</evidence>
<keyword evidence="1" id="KW-0472">Membrane</keyword>
<comment type="caution">
    <text evidence="3">The sequence shown here is derived from an EMBL/GenBank/DDBJ whole genome shotgun (WGS) entry which is preliminary data.</text>
</comment>
<feature type="transmembrane region" description="Helical" evidence="1">
    <location>
        <begin position="201"/>
        <end position="230"/>
    </location>
</feature>
<protein>
    <recommendedName>
        <fullName evidence="2">Transglutaminase-like domain-containing protein</fullName>
    </recommendedName>
</protein>